<keyword evidence="2 4" id="KW-0449">Lipoprotein</keyword>
<dbReference type="AlphaFoldDB" id="A0YFE8"/>
<sequence>MINQLTGLGYLVARPGWAILCGFILCSCTTVGPSYQEPDVKWLSSWQPDLYGQLNNTSSQYQHELSFWWQLFDDESLNQLILEAYQENIDLQLAGLRVLESRAQLGVAGSLLYPQLQQVNGSAIAAETRRRGGALSSQDQSLISYQTGFNLGWELDFWGKFKRSVESADAAFFASVANQQNMQVLITAQIADLYFAYRTIEHRIAIANRNIQIQKRSYEITEKVYQAGQDSELDLQQAKAQYLATLSTVPLLELSLINTRNALSLLLARPPGYIPELNAPNNSTLPTVHSIDLQDIPANLLIRRPDIRAAAWQVASQSAQIGIAEADYYPSISLIGNISWSGSTVDDAADNSLIGIGPGFTWNIFDYGRIADNIRVQDARFQQLVERYQQSVLVAAREVDDAAVAIVKTAEKIDILSQAVHASERGLTLANARYKEGYSGFQRVLDAQRSVFAQTEQAVVNQGNHIRAVVGLYKALGGGWERKPLTETLSPRLKSQLKKRTDWGDLLDSSATAVPEQKERSTTDGGVSQHE</sequence>
<dbReference type="SUPFAM" id="SSF56954">
    <property type="entry name" value="Outer membrane efflux proteins (OEP)"/>
    <property type="match status" value="1"/>
</dbReference>
<dbReference type="Gene3D" id="2.20.200.10">
    <property type="entry name" value="Outer membrane efflux proteins (OEP)"/>
    <property type="match status" value="1"/>
</dbReference>
<dbReference type="NCBIfam" id="TIGR01845">
    <property type="entry name" value="outer_NodT"/>
    <property type="match status" value="1"/>
</dbReference>
<dbReference type="InterPro" id="IPR010131">
    <property type="entry name" value="MdtP/NodT-like"/>
</dbReference>
<evidence type="ECO:0000313" key="5">
    <source>
        <dbReference type="Proteomes" id="UP000004931"/>
    </source>
</evidence>
<dbReference type="PANTHER" id="PTHR30203">
    <property type="entry name" value="OUTER MEMBRANE CATION EFFLUX PROTEIN"/>
    <property type="match status" value="1"/>
</dbReference>
<comment type="caution">
    <text evidence="4">The sequence shown here is derived from an EMBL/GenBank/DDBJ whole genome shotgun (WGS) entry which is preliminary data.</text>
</comment>
<reference evidence="4 5" key="1">
    <citation type="journal article" date="2010" name="J. Bacteriol.">
        <title>Genome sequence of the oligotrophic marine Gammaproteobacterium HTCC2143, isolated from the Oregon Coast.</title>
        <authorList>
            <person name="Oh H.M."/>
            <person name="Kang I."/>
            <person name="Ferriera S."/>
            <person name="Giovannoni S.J."/>
            <person name="Cho J.C."/>
        </authorList>
    </citation>
    <scope>NUCLEOTIDE SEQUENCE [LARGE SCALE GENOMIC DNA]</scope>
    <source>
        <strain evidence="4 5">HTCC2143</strain>
    </source>
</reference>
<accession>A0YFE8</accession>
<proteinExistence type="inferred from homology"/>
<keyword evidence="2" id="KW-1134">Transmembrane beta strand</keyword>
<dbReference type="OrthoDB" id="9770517at2"/>
<gene>
    <name evidence="4" type="ORF">GP2143_09160</name>
</gene>
<name>A0YFE8_9GAMM</name>
<comment type="subcellular location">
    <subcellularLocation>
        <location evidence="2">Cell outer membrane</location>
        <topology evidence="2">Lipid-anchor</topology>
    </subcellularLocation>
</comment>
<keyword evidence="2" id="KW-0472">Membrane</keyword>
<dbReference type="GO" id="GO:0009279">
    <property type="term" value="C:cell outer membrane"/>
    <property type="evidence" value="ECO:0007669"/>
    <property type="project" value="UniProtKB-SubCell"/>
</dbReference>
<dbReference type="InterPro" id="IPR003423">
    <property type="entry name" value="OMP_efflux"/>
</dbReference>
<keyword evidence="5" id="KW-1185">Reference proteome</keyword>
<evidence type="ECO:0000256" key="3">
    <source>
        <dbReference type="SAM" id="MobiDB-lite"/>
    </source>
</evidence>
<feature type="region of interest" description="Disordered" evidence="3">
    <location>
        <begin position="504"/>
        <end position="531"/>
    </location>
</feature>
<dbReference type="Proteomes" id="UP000004931">
    <property type="component" value="Unassembled WGS sequence"/>
</dbReference>
<protein>
    <submittedName>
        <fullName evidence="4">RND efflux system, outer membrane lipoprotein, NodT</fullName>
    </submittedName>
</protein>
<evidence type="ECO:0000313" key="4">
    <source>
        <dbReference type="EMBL" id="EAW30362.1"/>
    </source>
</evidence>
<keyword evidence="2" id="KW-0564">Palmitate</keyword>
<dbReference type="Pfam" id="PF02321">
    <property type="entry name" value="OEP"/>
    <property type="match status" value="2"/>
</dbReference>
<dbReference type="GO" id="GO:0015562">
    <property type="term" value="F:efflux transmembrane transporter activity"/>
    <property type="evidence" value="ECO:0007669"/>
    <property type="project" value="InterPro"/>
</dbReference>
<dbReference type="STRING" id="247633.GP2143_09160"/>
<keyword evidence="2" id="KW-0812">Transmembrane</keyword>
<comment type="similarity">
    <text evidence="1 2">Belongs to the outer membrane factor (OMF) (TC 1.B.17) family.</text>
</comment>
<evidence type="ECO:0000256" key="2">
    <source>
        <dbReference type="RuleBase" id="RU362097"/>
    </source>
</evidence>
<dbReference type="Gene3D" id="1.20.1600.10">
    <property type="entry name" value="Outer membrane efflux proteins (OEP)"/>
    <property type="match status" value="1"/>
</dbReference>
<dbReference type="eggNOG" id="COG1538">
    <property type="taxonomic scope" value="Bacteria"/>
</dbReference>
<organism evidence="4 5">
    <name type="scientific">marine gamma proteobacterium HTCC2143</name>
    <dbReference type="NCBI Taxonomy" id="247633"/>
    <lineage>
        <taxon>Bacteria</taxon>
        <taxon>Pseudomonadati</taxon>
        <taxon>Pseudomonadota</taxon>
        <taxon>Gammaproteobacteria</taxon>
        <taxon>Cellvibrionales</taxon>
        <taxon>Spongiibacteraceae</taxon>
        <taxon>BD1-7 clade</taxon>
    </lineage>
</organism>
<dbReference type="EMBL" id="AAVT01000008">
    <property type="protein sequence ID" value="EAW30362.1"/>
    <property type="molecule type" value="Genomic_DNA"/>
</dbReference>
<evidence type="ECO:0000256" key="1">
    <source>
        <dbReference type="ARBA" id="ARBA00007613"/>
    </source>
</evidence>